<evidence type="ECO:0000256" key="4">
    <source>
        <dbReference type="ARBA" id="ARBA00022741"/>
    </source>
</evidence>
<keyword evidence="6 7" id="KW-0067">ATP-binding</keyword>
<evidence type="ECO:0000256" key="3">
    <source>
        <dbReference type="ARBA" id="ARBA00022679"/>
    </source>
</evidence>
<keyword evidence="5" id="KW-0418">Kinase</keyword>
<dbReference type="InterPro" id="IPR011009">
    <property type="entry name" value="Kinase-like_dom_sf"/>
</dbReference>
<dbReference type="InterPro" id="IPR028082">
    <property type="entry name" value="Peripla_BP_I"/>
</dbReference>
<dbReference type="Pfam" id="PF00069">
    <property type="entry name" value="Pkinase"/>
    <property type="match status" value="1"/>
</dbReference>
<dbReference type="InterPro" id="IPR000719">
    <property type="entry name" value="Prot_kinase_dom"/>
</dbReference>
<keyword evidence="3" id="KW-0808">Transferase</keyword>
<evidence type="ECO:0000256" key="2">
    <source>
        <dbReference type="ARBA" id="ARBA00012513"/>
    </source>
</evidence>
<dbReference type="SUPFAM" id="SSF53822">
    <property type="entry name" value="Periplasmic binding protein-like I"/>
    <property type="match status" value="1"/>
</dbReference>
<evidence type="ECO:0000256" key="6">
    <source>
        <dbReference type="ARBA" id="ARBA00022840"/>
    </source>
</evidence>
<dbReference type="Proteomes" id="UP000295497">
    <property type="component" value="Chromosome"/>
</dbReference>
<dbReference type="PANTHER" id="PTHR43671:SF13">
    <property type="entry name" value="SERINE_THREONINE-PROTEIN KINASE NEK2"/>
    <property type="match status" value="1"/>
</dbReference>
<dbReference type="Gene3D" id="3.40.50.2300">
    <property type="match status" value="2"/>
</dbReference>
<gene>
    <name evidence="9" type="ORF">SOCE836_054960</name>
</gene>
<comment type="similarity">
    <text evidence="1">Belongs to the protein kinase superfamily. NEK Ser/Thr protein kinase family. NIMA subfamily.</text>
</comment>
<keyword evidence="4 7" id="KW-0547">Nucleotide-binding</keyword>
<dbReference type="PANTHER" id="PTHR43671">
    <property type="entry name" value="SERINE/THREONINE-PROTEIN KINASE NEK"/>
    <property type="match status" value="1"/>
</dbReference>
<dbReference type="Gene3D" id="3.30.200.20">
    <property type="entry name" value="Phosphorylase Kinase, domain 1"/>
    <property type="match status" value="1"/>
</dbReference>
<dbReference type="EC" id="2.7.11.1" evidence="2"/>
<dbReference type="EMBL" id="CP012672">
    <property type="protein sequence ID" value="AUX33339.1"/>
    <property type="molecule type" value="Genomic_DNA"/>
</dbReference>
<evidence type="ECO:0000313" key="9">
    <source>
        <dbReference type="EMBL" id="AUX33339.1"/>
    </source>
</evidence>
<organism evidence="9 10">
    <name type="scientific">Sorangium cellulosum</name>
    <name type="common">Polyangium cellulosum</name>
    <dbReference type="NCBI Taxonomy" id="56"/>
    <lineage>
        <taxon>Bacteria</taxon>
        <taxon>Pseudomonadati</taxon>
        <taxon>Myxococcota</taxon>
        <taxon>Polyangia</taxon>
        <taxon>Polyangiales</taxon>
        <taxon>Polyangiaceae</taxon>
        <taxon>Sorangium</taxon>
    </lineage>
</organism>
<evidence type="ECO:0000256" key="7">
    <source>
        <dbReference type="PROSITE-ProRule" id="PRU10141"/>
    </source>
</evidence>
<dbReference type="CDD" id="cd14014">
    <property type="entry name" value="STKc_PknB_like"/>
    <property type="match status" value="1"/>
</dbReference>
<dbReference type="PROSITE" id="PS50011">
    <property type="entry name" value="PROTEIN_KINASE_DOM"/>
    <property type="match status" value="1"/>
</dbReference>
<dbReference type="RefSeq" id="WP_129576730.1">
    <property type="nucleotide sequence ID" value="NZ_CP012672.1"/>
</dbReference>
<evidence type="ECO:0000313" key="10">
    <source>
        <dbReference type="Proteomes" id="UP000295497"/>
    </source>
</evidence>
<accession>A0A4P2QSS8</accession>
<dbReference type="InterPro" id="IPR017441">
    <property type="entry name" value="Protein_kinase_ATP_BS"/>
</dbReference>
<dbReference type="PROSITE" id="PS00107">
    <property type="entry name" value="PROTEIN_KINASE_ATP"/>
    <property type="match status" value="1"/>
</dbReference>
<protein>
    <recommendedName>
        <fullName evidence="2">non-specific serine/threonine protein kinase</fullName>
        <ecNumber evidence="2">2.7.11.1</ecNumber>
    </recommendedName>
</protein>
<feature type="binding site" evidence="7">
    <location>
        <position position="54"/>
    </location>
    <ligand>
        <name>ATP</name>
        <dbReference type="ChEBI" id="CHEBI:30616"/>
    </ligand>
</feature>
<dbReference type="InterPro" id="IPR008266">
    <property type="entry name" value="Tyr_kinase_AS"/>
</dbReference>
<dbReference type="PROSITE" id="PS00109">
    <property type="entry name" value="PROTEIN_KINASE_TYR"/>
    <property type="match status" value="1"/>
</dbReference>
<evidence type="ECO:0000259" key="8">
    <source>
        <dbReference type="PROSITE" id="PS50011"/>
    </source>
</evidence>
<dbReference type="GO" id="GO:0005524">
    <property type="term" value="F:ATP binding"/>
    <property type="evidence" value="ECO:0007669"/>
    <property type="project" value="UniProtKB-UniRule"/>
</dbReference>
<dbReference type="SUPFAM" id="SSF56112">
    <property type="entry name" value="Protein kinase-like (PK-like)"/>
    <property type="match status" value="1"/>
</dbReference>
<reference evidence="9 10" key="1">
    <citation type="submission" date="2015-09" db="EMBL/GenBank/DDBJ databases">
        <title>Sorangium comparison.</title>
        <authorList>
            <person name="Zaburannyi N."/>
            <person name="Bunk B."/>
            <person name="Overmann J."/>
            <person name="Mueller R."/>
        </authorList>
    </citation>
    <scope>NUCLEOTIDE SEQUENCE [LARGE SCALE GENOMIC DNA]</scope>
    <source>
        <strain evidence="9 10">So ce836</strain>
    </source>
</reference>
<evidence type="ECO:0000256" key="1">
    <source>
        <dbReference type="ARBA" id="ARBA00010886"/>
    </source>
</evidence>
<evidence type="ECO:0000256" key="5">
    <source>
        <dbReference type="ARBA" id="ARBA00022777"/>
    </source>
</evidence>
<feature type="domain" description="Protein kinase" evidence="8">
    <location>
        <begin position="22"/>
        <end position="301"/>
    </location>
</feature>
<dbReference type="Gene3D" id="1.10.510.10">
    <property type="entry name" value="Transferase(Phosphotransferase) domain 1"/>
    <property type="match status" value="1"/>
</dbReference>
<name>A0A4P2QSS8_SORCE</name>
<dbReference type="AlphaFoldDB" id="A0A4P2QSS8"/>
<sequence length="925" mass="99882">MVGTGQDSSDAEPTQTAIMGKYRPIAKLGRGGMGDVFLAIARGPGSFNKLVVVKRHRGVGGDGETIVTMFLDEAKLSARLNHPNIVQTYEVGVDDAGYFTVMEYLEGQPLNAIMRAVVQGEPGADGFTRGVWVRIVADVLGGLHYAHELCDYDGTPLGIVHRDVSPHNIFVTYDGAVKLLDFGIAKASINTNLTETGKLKGKTSYMAPEQAADSAGIDRRADVFVAGIVLWELLTRERLFGGDAVSALWKLTAVDEIQRPSLVHPDIPPALDAIVARALERDPAKRYATAQEMRAALEDYLRGSGEDVRSDEIGARMLAVFAERRASMQRQIKAYIEQGAGRPSAILEPRLSRPSAIEGSDGRRLQALTPLDEEIGQRTTGPPGPVRARSDSTSLKPALRAAGTPQQRSYLIGALGVAALIAAVAISVRRPEGQARSVAPGAAALAGSAAAAGAHCTGTLRVRITTGATGMATDIAPPYSYGVYDYLRHLNDSQGGIRGCPIDVDMRDAQYDPARTEEVITAWRREPVWSEVSTLFIFGTGPTTRVAPKLAEEKKLIIPGSYAGSLATPVPISADVPYAEFNALGQSITATEHKTSPGYPYIFFPATDYSTAIRIGVKAAWKIAPGRIAMVHDTIDRCLYCVDPLAAGKSYVEHLPGMLLGEDLVVPQTSSLEDEGLIVEAVTRYVKREIEKKRADPSYVPTSWFWAGNSVVSSSFVGKGAAAAQRLIDQAFPGQAFPGQAFPGQAFPGQAFPGKARWQLRVMANNWGIGERTLSICGADCAGIFYGLFPVPIYGDTQHSSGMAEMLRIHRAYRERDDHPLDRYQDQFYVQGHAAALMWREAVERAVDAGRERPTGEDLKNALESFQNVVLDGMTAGPISFSPTDHRPQANESVYTIRASGDAGGVAFRFVDQYSIELDPKWLGY</sequence>
<dbReference type="GO" id="GO:0004674">
    <property type="term" value="F:protein serine/threonine kinase activity"/>
    <property type="evidence" value="ECO:0007669"/>
    <property type="project" value="UniProtKB-EC"/>
</dbReference>
<proteinExistence type="inferred from homology"/>
<dbReference type="InterPro" id="IPR050660">
    <property type="entry name" value="NEK_Ser/Thr_kinase"/>
</dbReference>